<organism evidence="2 3">
    <name type="scientific">Meganyctiphanes norvegica</name>
    <name type="common">Northern krill</name>
    <name type="synonym">Thysanopoda norvegica</name>
    <dbReference type="NCBI Taxonomy" id="48144"/>
    <lineage>
        <taxon>Eukaryota</taxon>
        <taxon>Metazoa</taxon>
        <taxon>Ecdysozoa</taxon>
        <taxon>Arthropoda</taxon>
        <taxon>Crustacea</taxon>
        <taxon>Multicrustacea</taxon>
        <taxon>Malacostraca</taxon>
        <taxon>Eumalacostraca</taxon>
        <taxon>Eucarida</taxon>
        <taxon>Euphausiacea</taxon>
        <taxon>Euphausiidae</taxon>
        <taxon>Meganyctiphanes</taxon>
    </lineage>
</organism>
<comment type="caution">
    <text evidence="2">The sequence shown here is derived from an EMBL/GenBank/DDBJ whole genome shotgun (WGS) entry which is preliminary data.</text>
</comment>
<dbReference type="PANTHER" id="PTHR19446">
    <property type="entry name" value="REVERSE TRANSCRIPTASES"/>
    <property type="match status" value="1"/>
</dbReference>
<gene>
    <name evidence="2" type="ORF">MNOR_LOCUS9170</name>
</gene>
<dbReference type="EMBL" id="CAXKWB010004372">
    <property type="protein sequence ID" value="CAL4073588.1"/>
    <property type="molecule type" value="Genomic_DNA"/>
</dbReference>
<proteinExistence type="predicted"/>
<protein>
    <recommendedName>
        <fullName evidence="1">Reverse transcriptase domain-containing protein</fullName>
    </recommendedName>
</protein>
<dbReference type="PROSITE" id="PS50878">
    <property type="entry name" value="RT_POL"/>
    <property type="match status" value="1"/>
</dbReference>
<dbReference type="GO" id="GO:0071897">
    <property type="term" value="P:DNA biosynthetic process"/>
    <property type="evidence" value="ECO:0007669"/>
    <property type="project" value="UniProtKB-ARBA"/>
</dbReference>
<evidence type="ECO:0000313" key="2">
    <source>
        <dbReference type="EMBL" id="CAL4073588.1"/>
    </source>
</evidence>
<evidence type="ECO:0000313" key="3">
    <source>
        <dbReference type="Proteomes" id="UP001497623"/>
    </source>
</evidence>
<dbReference type="Pfam" id="PF00078">
    <property type="entry name" value="RVT_1"/>
    <property type="match status" value="1"/>
</dbReference>
<feature type="non-terminal residue" evidence="2">
    <location>
        <position position="136"/>
    </location>
</feature>
<dbReference type="Proteomes" id="UP001497623">
    <property type="component" value="Unassembled WGS sequence"/>
</dbReference>
<evidence type="ECO:0000259" key="1">
    <source>
        <dbReference type="PROSITE" id="PS50878"/>
    </source>
</evidence>
<dbReference type="InterPro" id="IPR000477">
    <property type="entry name" value="RT_dom"/>
</dbReference>
<dbReference type="InterPro" id="IPR043502">
    <property type="entry name" value="DNA/RNA_pol_sf"/>
</dbReference>
<keyword evidence="3" id="KW-1185">Reference proteome</keyword>
<accession>A0AAV2Q6I5</accession>
<dbReference type="AlphaFoldDB" id="A0AAV2Q6I5"/>
<dbReference type="SUPFAM" id="SSF56672">
    <property type="entry name" value="DNA/RNA polymerases"/>
    <property type="match status" value="1"/>
</dbReference>
<name>A0AAV2Q6I5_MEGNR</name>
<reference evidence="2 3" key="1">
    <citation type="submission" date="2024-05" db="EMBL/GenBank/DDBJ databases">
        <authorList>
            <person name="Wallberg A."/>
        </authorList>
    </citation>
    <scope>NUCLEOTIDE SEQUENCE [LARGE SCALE GENOMIC DNA]</scope>
</reference>
<sequence>PIQKPGSQRCEPKSYRPVSLTSHIIKAFERIVRTAIVTYLEENNLLPKNQHGFISGRSTLSQLLNHVEDIIRAWEDGKATDTIYLDFAKAFDKVDHDILCHKIKKLGINGKVGIWIREFFNWQISTSICKWCTLRP</sequence>
<feature type="non-terminal residue" evidence="2">
    <location>
        <position position="1"/>
    </location>
</feature>
<feature type="domain" description="Reverse transcriptase" evidence="1">
    <location>
        <begin position="1"/>
        <end position="136"/>
    </location>
</feature>